<reference evidence="2" key="1">
    <citation type="journal article" date="2002" name="Nature">
        <title>The genome sequence and structure of rice chromosome 1.</title>
        <authorList>
            <person name="Sasaki T."/>
            <person name="Matsumoto T."/>
            <person name="Yamamoto K."/>
            <person name="Sakata K."/>
            <person name="Baba T."/>
            <person name="Katayose Y."/>
            <person name="Wu J."/>
            <person name="Niimura Y."/>
            <person name="Cheng Z."/>
            <person name="Nagamura Y."/>
            <person name="Antonio B.A."/>
            <person name="Kanamori H."/>
            <person name="Hosokawa S."/>
            <person name="Masukawa M."/>
            <person name="Arikawa K."/>
            <person name="Chiden Y."/>
            <person name="Hayashi M."/>
            <person name="Okamoto M."/>
            <person name="Ando T."/>
            <person name="Aoki H."/>
            <person name="Arita K."/>
            <person name="Hamada M."/>
            <person name="Harada C."/>
            <person name="Hijishita S."/>
            <person name="Honda M."/>
            <person name="Ichikawa Y."/>
            <person name="Idonuma A."/>
            <person name="Iijima M."/>
            <person name="Ikeda M."/>
            <person name="Ikeno M."/>
            <person name="Itoh S."/>
            <person name="Itoh T."/>
            <person name="Itoh Y."/>
            <person name="Itoh Y."/>
            <person name="Iwabuchi A."/>
            <person name="Kamiya K."/>
            <person name="Karasawa W."/>
            <person name="Katagiri S."/>
            <person name="Kikuta A."/>
            <person name="Kobayashi N."/>
            <person name="Kono I."/>
            <person name="Machita K."/>
            <person name="Maehara T."/>
            <person name="Mizuno H."/>
            <person name="Mizubayashi T."/>
            <person name="Mukai Y."/>
            <person name="Nagasaki H."/>
            <person name="Nakashima M."/>
            <person name="Nakama Y."/>
            <person name="Nakamichi Y."/>
            <person name="Nakamura M."/>
            <person name="Namiki N."/>
            <person name="Negishi M."/>
            <person name="Ohta I."/>
            <person name="Ono N."/>
            <person name="Saji S."/>
            <person name="Sakai K."/>
            <person name="Shibata M."/>
            <person name="Shimokawa T."/>
            <person name="Shomura A."/>
            <person name="Song J."/>
            <person name="Takazaki Y."/>
            <person name="Terasawa K."/>
            <person name="Tsuji K."/>
            <person name="Waki K."/>
            <person name="Yamagata H."/>
            <person name="Yamane H."/>
            <person name="Yoshiki S."/>
            <person name="Yoshihara R."/>
            <person name="Yukawa K."/>
            <person name="Zhong H."/>
            <person name="Iwama H."/>
            <person name="Endo T."/>
            <person name="Ito H."/>
            <person name="Hahn J.H."/>
            <person name="Kim H.I."/>
            <person name="Eun M.Y."/>
            <person name="Yano M."/>
            <person name="Jiang J."/>
            <person name="Gojobori T."/>
        </authorList>
    </citation>
    <scope>NUCLEOTIDE SEQUENCE</scope>
</reference>
<proteinExistence type="predicted"/>
<reference evidence="4" key="3">
    <citation type="journal article" date="2008" name="Nucleic Acids Res.">
        <title>The rice annotation project database (RAP-DB): 2008 update.</title>
        <authorList>
            <consortium name="The rice annotation project (RAP)"/>
        </authorList>
    </citation>
    <scope>GENOME REANNOTATION</scope>
    <source>
        <strain evidence="4">cv. Nipponbare</strain>
    </source>
</reference>
<protein>
    <submittedName>
        <fullName evidence="2">Uncharacterized protein</fullName>
    </submittedName>
</protein>
<accession>Q5JMK5</accession>
<reference evidence="4" key="2">
    <citation type="journal article" date="2005" name="Nature">
        <title>The map-based sequence of the rice genome.</title>
        <authorList>
            <consortium name="International rice genome sequencing project (IRGSP)"/>
            <person name="Matsumoto T."/>
            <person name="Wu J."/>
            <person name="Kanamori H."/>
            <person name="Katayose Y."/>
            <person name="Fujisawa M."/>
            <person name="Namiki N."/>
            <person name="Mizuno H."/>
            <person name="Yamamoto K."/>
            <person name="Antonio B.A."/>
            <person name="Baba T."/>
            <person name="Sakata K."/>
            <person name="Nagamura Y."/>
            <person name="Aoki H."/>
            <person name="Arikawa K."/>
            <person name="Arita K."/>
            <person name="Bito T."/>
            <person name="Chiden Y."/>
            <person name="Fujitsuka N."/>
            <person name="Fukunaka R."/>
            <person name="Hamada M."/>
            <person name="Harada C."/>
            <person name="Hayashi A."/>
            <person name="Hijishita S."/>
            <person name="Honda M."/>
            <person name="Hosokawa S."/>
            <person name="Ichikawa Y."/>
            <person name="Idonuma A."/>
            <person name="Iijima M."/>
            <person name="Ikeda M."/>
            <person name="Ikeno M."/>
            <person name="Ito K."/>
            <person name="Ito S."/>
            <person name="Ito T."/>
            <person name="Ito Y."/>
            <person name="Ito Y."/>
            <person name="Iwabuchi A."/>
            <person name="Kamiya K."/>
            <person name="Karasawa W."/>
            <person name="Kurita K."/>
            <person name="Katagiri S."/>
            <person name="Kikuta A."/>
            <person name="Kobayashi H."/>
            <person name="Kobayashi N."/>
            <person name="Machita K."/>
            <person name="Maehara T."/>
            <person name="Masukawa M."/>
            <person name="Mizubayashi T."/>
            <person name="Mukai Y."/>
            <person name="Nagasaki H."/>
            <person name="Nagata Y."/>
            <person name="Naito S."/>
            <person name="Nakashima M."/>
            <person name="Nakama Y."/>
            <person name="Nakamichi Y."/>
            <person name="Nakamura M."/>
            <person name="Meguro A."/>
            <person name="Negishi M."/>
            <person name="Ohta I."/>
            <person name="Ohta T."/>
            <person name="Okamoto M."/>
            <person name="Ono N."/>
            <person name="Saji S."/>
            <person name="Sakaguchi M."/>
            <person name="Sakai K."/>
            <person name="Shibata M."/>
            <person name="Shimokawa T."/>
            <person name="Song J."/>
            <person name="Takazaki Y."/>
            <person name="Terasawa K."/>
            <person name="Tsugane M."/>
            <person name="Tsuji K."/>
            <person name="Ueda S."/>
            <person name="Waki K."/>
            <person name="Yamagata H."/>
            <person name="Yamamoto M."/>
            <person name="Yamamoto S."/>
            <person name="Yamane H."/>
            <person name="Yoshiki S."/>
            <person name="Yoshihara R."/>
            <person name="Yukawa K."/>
            <person name="Zhong H."/>
            <person name="Yano M."/>
            <person name="Yuan Q."/>
            <person name="Ouyang S."/>
            <person name="Liu J."/>
            <person name="Jones K.M."/>
            <person name="Gansberger K."/>
            <person name="Moffat K."/>
            <person name="Hill J."/>
            <person name="Bera J."/>
            <person name="Fadrosh D."/>
            <person name="Jin S."/>
            <person name="Johri S."/>
            <person name="Kim M."/>
            <person name="Overton L."/>
            <person name="Reardon M."/>
            <person name="Tsitrin T."/>
            <person name="Vuong H."/>
            <person name="Weaver B."/>
            <person name="Ciecko A."/>
            <person name="Tallon L."/>
            <person name="Jackson J."/>
            <person name="Pai G."/>
            <person name="Aken S.V."/>
            <person name="Utterback T."/>
            <person name="Reidmuller S."/>
            <person name="Feldblyum T."/>
            <person name="Hsiao J."/>
            <person name="Zismann V."/>
            <person name="Iobst S."/>
            <person name="de Vazeille A.R."/>
            <person name="Buell C.R."/>
            <person name="Ying K."/>
            <person name="Li Y."/>
            <person name="Lu T."/>
            <person name="Huang Y."/>
            <person name="Zhao Q."/>
            <person name="Feng Q."/>
            <person name="Zhang L."/>
            <person name="Zhu J."/>
            <person name="Weng Q."/>
            <person name="Mu J."/>
            <person name="Lu Y."/>
            <person name="Fan D."/>
            <person name="Liu Y."/>
            <person name="Guan J."/>
            <person name="Zhang Y."/>
            <person name="Yu S."/>
            <person name="Liu X."/>
            <person name="Zhang Y."/>
            <person name="Hong G."/>
            <person name="Han B."/>
            <person name="Choisne N."/>
            <person name="Demange N."/>
            <person name="Orjeda G."/>
            <person name="Samain S."/>
            <person name="Cattolico L."/>
            <person name="Pelletier E."/>
            <person name="Couloux A."/>
            <person name="Segurens B."/>
            <person name="Wincker P."/>
            <person name="D'Hont A."/>
            <person name="Scarpelli C."/>
            <person name="Weissenbach J."/>
            <person name="Salanoubat M."/>
            <person name="Quetier F."/>
            <person name="Yu Y."/>
            <person name="Kim H.R."/>
            <person name="Rambo T."/>
            <person name="Currie J."/>
            <person name="Collura K."/>
            <person name="Luo M."/>
            <person name="Yang T."/>
            <person name="Ammiraju J.S.S."/>
            <person name="Engler F."/>
            <person name="Soderlund C."/>
            <person name="Wing R.A."/>
            <person name="Palmer L.E."/>
            <person name="de la Bastide M."/>
            <person name="Spiegel L."/>
            <person name="Nascimento L."/>
            <person name="Zutavern T."/>
            <person name="O'Shaughnessy A."/>
            <person name="Dike S."/>
            <person name="Dedhia N."/>
            <person name="Preston R."/>
            <person name="Balija V."/>
            <person name="McCombie W.R."/>
            <person name="Chow T."/>
            <person name="Chen H."/>
            <person name="Chung M."/>
            <person name="Chen C."/>
            <person name="Shaw J."/>
            <person name="Wu H."/>
            <person name="Hsiao K."/>
            <person name="Chao Y."/>
            <person name="Chu M."/>
            <person name="Cheng C."/>
            <person name="Hour A."/>
            <person name="Lee P."/>
            <person name="Lin S."/>
            <person name="Lin Y."/>
            <person name="Liou J."/>
            <person name="Liu S."/>
            <person name="Hsing Y."/>
            <person name="Raghuvanshi S."/>
            <person name="Mohanty A."/>
            <person name="Bharti A.K."/>
            <person name="Gaur A."/>
            <person name="Gupta V."/>
            <person name="Kumar D."/>
            <person name="Ravi V."/>
            <person name="Vij S."/>
            <person name="Kapur A."/>
            <person name="Khurana P."/>
            <person name="Khurana P."/>
            <person name="Khurana J.P."/>
            <person name="Tyagi A.K."/>
            <person name="Gaikwad K."/>
            <person name="Singh A."/>
            <person name="Dalal V."/>
            <person name="Srivastava S."/>
            <person name="Dixit A."/>
            <person name="Pal A.K."/>
            <person name="Ghazi I.A."/>
            <person name="Yadav M."/>
            <person name="Pandit A."/>
            <person name="Bhargava A."/>
            <person name="Sureshbabu K."/>
            <person name="Batra K."/>
            <person name="Sharma T.R."/>
            <person name="Mohapatra T."/>
            <person name="Singh N.K."/>
            <person name="Messing J."/>
            <person name="Nelson A.B."/>
            <person name="Fuks G."/>
            <person name="Kavchok S."/>
            <person name="Keizer G."/>
            <person name="Linton E."/>
            <person name="Llaca V."/>
            <person name="Song R."/>
            <person name="Tanyolac B."/>
            <person name="Young S."/>
            <person name="Ho-Il K."/>
            <person name="Hahn J.H."/>
            <person name="Sangsakoo G."/>
            <person name="Vanavichit A."/>
            <person name="de Mattos Luiz.A.T."/>
            <person name="Zimmer P.D."/>
            <person name="Malone G."/>
            <person name="Dellagostin O."/>
            <person name="de Oliveira A.C."/>
            <person name="Bevan M."/>
            <person name="Bancroft I."/>
            <person name="Minx P."/>
            <person name="Cordum H."/>
            <person name="Wilson R."/>
            <person name="Cheng Z."/>
            <person name="Jin W."/>
            <person name="Jiang J."/>
            <person name="Leong S.A."/>
            <person name="Iwama H."/>
            <person name="Gojobori T."/>
            <person name="Itoh T."/>
            <person name="Niimura Y."/>
            <person name="Fujii Y."/>
            <person name="Habara T."/>
            <person name="Sakai H."/>
            <person name="Sato Y."/>
            <person name="Wilson G."/>
            <person name="Kumar K."/>
            <person name="McCouch S."/>
            <person name="Juretic N."/>
            <person name="Hoen D."/>
            <person name="Wright S."/>
            <person name="Bruskiewich R."/>
            <person name="Bureau T."/>
            <person name="Miyao A."/>
            <person name="Hirochika H."/>
            <person name="Nishikawa T."/>
            <person name="Kadowaki K."/>
            <person name="Sugiura M."/>
            <person name="Burr B."/>
            <person name="Sasaki T."/>
        </authorList>
    </citation>
    <scope>NUCLEOTIDE SEQUENCE [LARGE SCALE GENOMIC DNA]</scope>
    <source>
        <strain evidence="4">cv. Nipponbare</strain>
    </source>
</reference>
<name>Q5JM06_ORYSJ</name>
<evidence type="ECO:0000313" key="2">
    <source>
        <dbReference type="EMBL" id="BAD87302.1"/>
    </source>
</evidence>
<dbReference type="EMBL" id="AP003268">
    <property type="protein sequence ID" value="BAD87302.1"/>
    <property type="molecule type" value="Genomic_DNA"/>
</dbReference>
<dbReference type="Proteomes" id="UP000817658">
    <property type="component" value="Chromosome 1"/>
</dbReference>
<dbReference type="AlphaFoldDB" id="Q5JM06"/>
<dbReference type="Proteomes" id="UP000000763">
    <property type="component" value="Chromosome 1"/>
</dbReference>
<feature type="region of interest" description="Disordered" evidence="1">
    <location>
        <begin position="49"/>
        <end position="71"/>
    </location>
</feature>
<accession>Q5JM06</accession>
<gene>
    <name evidence="3" type="ORF">OJ1414_E05.2</name>
    <name evidence="2" type="ORF">P0503C12.47</name>
</gene>
<evidence type="ECO:0000313" key="4">
    <source>
        <dbReference type="Proteomes" id="UP000000763"/>
    </source>
</evidence>
<sequence length="115" mass="12477">MRVRFMARGNQAGLSDTYPAERVGQSPWFGYGAAPSHAHRAERWANRGGTDARAPFASPGLRSSDRHADERGPAGCVLAAAIEPEVFCPSGPYPNRRHAGKAQASHVLHQAIFLW</sequence>
<organism evidence="2">
    <name type="scientific">Oryza sativa subsp. japonica</name>
    <name type="common">Rice</name>
    <dbReference type="NCBI Taxonomy" id="39947"/>
    <lineage>
        <taxon>Eukaryota</taxon>
        <taxon>Viridiplantae</taxon>
        <taxon>Streptophyta</taxon>
        <taxon>Embryophyta</taxon>
        <taxon>Tracheophyta</taxon>
        <taxon>Spermatophyta</taxon>
        <taxon>Magnoliopsida</taxon>
        <taxon>Liliopsida</taxon>
        <taxon>Poales</taxon>
        <taxon>Poaceae</taxon>
        <taxon>BOP clade</taxon>
        <taxon>Oryzoideae</taxon>
        <taxon>Oryzeae</taxon>
        <taxon>Oryzinae</taxon>
        <taxon>Oryza</taxon>
        <taxon>Oryza sativa</taxon>
    </lineage>
</organism>
<dbReference type="EMBL" id="AP003375">
    <property type="protein sequence ID" value="BAD87501.1"/>
    <property type="molecule type" value="Genomic_DNA"/>
</dbReference>
<evidence type="ECO:0000256" key="1">
    <source>
        <dbReference type="SAM" id="MobiDB-lite"/>
    </source>
</evidence>
<evidence type="ECO:0000313" key="3">
    <source>
        <dbReference type="EMBL" id="BAD87501.1"/>
    </source>
</evidence>